<feature type="domain" description="DJ-1/PfpI" evidence="1">
    <location>
        <begin position="84"/>
        <end position="244"/>
    </location>
</feature>
<organism evidence="2 3">
    <name type="scientific">Aquimarina gracilis</name>
    <dbReference type="NCBI Taxonomy" id="874422"/>
    <lineage>
        <taxon>Bacteria</taxon>
        <taxon>Pseudomonadati</taxon>
        <taxon>Bacteroidota</taxon>
        <taxon>Flavobacteriia</taxon>
        <taxon>Flavobacteriales</taxon>
        <taxon>Flavobacteriaceae</taxon>
        <taxon>Aquimarina</taxon>
    </lineage>
</organism>
<dbReference type="CDD" id="cd03139">
    <property type="entry name" value="GATase1_PfpI_2"/>
    <property type="match status" value="1"/>
</dbReference>
<dbReference type="InterPro" id="IPR002818">
    <property type="entry name" value="DJ-1/PfpI"/>
</dbReference>
<dbReference type="GO" id="GO:0016829">
    <property type="term" value="F:lyase activity"/>
    <property type="evidence" value="ECO:0007669"/>
    <property type="project" value="UniProtKB-KW"/>
</dbReference>
<dbReference type="EC" id="4.2.1.-" evidence="2"/>
<evidence type="ECO:0000259" key="1">
    <source>
        <dbReference type="Pfam" id="PF01965"/>
    </source>
</evidence>
<name>A0ABU5ZWQ5_9FLAO</name>
<proteinExistence type="predicted"/>
<keyword evidence="3" id="KW-1185">Reference proteome</keyword>
<keyword evidence="2" id="KW-0456">Lyase</keyword>
<dbReference type="Proteomes" id="UP001327027">
    <property type="component" value="Unassembled WGS sequence"/>
</dbReference>
<gene>
    <name evidence="2" type="ORF">U6A24_12505</name>
</gene>
<dbReference type="PROSITE" id="PS51257">
    <property type="entry name" value="PROKAR_LIPOPROTEIN"/>
    <property type="match status" value="1"/>
</dbReference>
<comment type="caution">
    <text evidence="2">The sequence shown here is derived from an EMBL/GenBank/DDBJ whole genome shotgun (WGS) entry which is preliminary data.</text>
</comment>
<dbReference type="SUPFAM" id="SSF52317">
    <property type="entry name" value="Class I glutamine amidotransferase-like"/>
    <property type="match status" value="1"/>
</dbReference>
<reference evidence="2 3" key="1">
    <citation type="journal article" date="2013" name="Int. J. Syst. Evol. Microbiol.">
        <title>Aquimarina gracilis sp. nov., isolated from the gut microflora of a mussel, Mytilus coruscus, and emended description of Aquimarina spongiae.</title>
        <authorList>
            <person name="Park S.C."/>
            <person name="Choe H.N."/>
            <person name="Baik K.S."/>
            <person name="Seong C.N."/>
        </authorList>
    </citation>
    <scope>NUCLEOTIDE SEQUENCE [LARGE SCALE GENOMIC DNA]</scope>
    <source>
        <strain evidence="2 3">PSC32</strain>
    </source>
</reference>
<dbReference type="InterPro" id="IPR052158">
    <property type="entry name" value="INH-QAR"/>
</dbReference>
<accession>A0ABU5ZWQ5</accession>
<protein>
    <submittedName>
        <fullName evidence="2">DJ-1/PfpI family protein</fullName>
        <ecNumber evidence="2">4.2.1.-</ecNumber>
    </submittedName>
</protein>
<dbReference type="PANTHER" id="PTHR43130:SF3">
    <property type="entry name" value="HTH-TYPE TRANSCRIPTIONAL REGULATOR RV1931C"/>
    <property type="match status" value="1"/>
</dbReference>
<evidence type="ECO:0000313" key="3">
    <source>
        <dbReference type="Proteomes" id="UP001327027"/>
    </source>
</evidence>
<dbReference type="InterPro" id="IPR029062">
    <property type="entry name" value="Class_I_gatase-like"/>
</dbReference>
<dbReference type="RefSeq" id="WP_324180315.1">
    <property type="nucleotide sequence ID" value="NZ_BAABAW010000024.1"/>
</dbReference>
<dbReference type="Pfam" id="PF01965">
    <property type="entry name" value="DJ-1_PfpI"/>
    <property type="match status" value="1"/>
</dbReference>
<dbReference type="EMBL" id="JAYKLX010000005">
    <property type="protein sequence ID" value="MEB3346291.1"/>
    <property type="molecule type" value="Genomic_DNA"/>
</dbReference>
<dbReference type="Gene3D" id="3.40.50.880">
    <property type="match status" value="1"/>
</dbReference>
<evidence type="ECO:0000313" key="2">
    <source>
        <dbReference type="EMBL" id="MEB3346291.1"/>
    </source>
</evidence>
<dbReference type="PANTHER" id="PTHR43130">
    <property type="entry name" value="ARAC-FAMILY TRANSCRIPTIONAL REGULATOR"/>
    <property type="match status" value="1"/>
</dbReference>
<sequence length="298" mass="33379">MKKLIFTFCLIAISISCNQQKTPNKNIVNDLDQKGITNQTPAIKKDYNLKADGSVYTDQELEAMSHDELIAVFREPPKDTVQTIGILLYDGYFMLDAMGPLSVLNHIPAKKILIGRNKGIVTSSDKVKIEVDHSIEEIDQLDILLVPGGVIETYNATKDQILLDWIKKIDQKSKYTLSVCTGAWILGAAGLLEGKEATTNWYRAKEKLNQFGATFVQKRYTNDGKYWTSAGVSAGIDMSLALIDHILGRNYAAFTALNLEYDPQPPFEGGHPDKTDRVVNFMTKKMYDHMLEPLITKD</sequence>